<dbReference type="Pfam" id="PF22780">
    <property type="entry name" value="HI0933_like_1st"/>
    <property type="match status" value="1"/>
</dbReference>
<dbReference type="SUPFAM" id="SSF51905">
    <property type="entry name" value="FAD/NAD(P)-binding domain"/>
    <property type="match status" value="1"/>
</dbReference>
<feature type="domain" description="RsdA/BaiN/AoA(So)-like insert" evidence="5">
    <location>
        <begin position="184"/>
        <end position="345"/>
    </location>
</feature>
<evidence type="ECO:0000259" key="5">
    <source>
        <dbReference type="Pfam" id="PF22780"/>
    </source>
</evidence>
<dbReference type="Gene3D" id="2.40.30.10">
    <property type="entry name" value="Translation factors"/>
    <property type="match status" value="1"/>
</dbReference>
<reference evidence="6 7" key="1">
    <citation type="submission" date="2016-11" db="EMBL/GenBank/DDBJ databases">
        <authorList>
            <person name="Jaros S."/>
            <person name="Januszkiewicz K."/>
            <person name="Wedrychowicz H."/>
        </authorList>
    </citation>
    <scope>NUCLEOTIDE SEQUENCE [LARGE SCALE GENOMIC DNA]</scope>
    <source>
        <strain evidence="6 7">DSM 15929</strain>
    </source>
</reference>
<dbReference type="PANTHER" id="PTHR42887:SF2">
    <property type="entry name" value="OS12G0638800 PROTEIN"/>
    <property type="match status" value="1"/>
</dbReference>
<dbReference type="PANTHER" id="PTHR42887">
    <property type="entry name" value="OS12G0638800 PROTEIN"/>
    <property type="match status" value="1"/>
</dbReference>
<dbReference type="Gene3D" id="3.50.50.60">
    <property type="entry name" value="FAD/NAD(P)-binding domain"/>
    <property type="match status" value="1"/>
</dbReference>
<proteinExistence type="predicted"/>
<dbReference type="InterPro" id="IPR036188">
    <property type="entry name" value="FAD/NAD-bd_sf"/>
</dbReference>
<keyword evidence="3" id="KW-0274">FAD</keyword>
<dbReference type="STRING" id="1121322.SAMN02745136_01399"/>
<keyword evidence="2" id="KW-0285">Flavoprotein</keyword>
<dbReference type="Gene3D" id="1.10.8.260">
    <property type="entry name" value="HI0933 insert domain-like"/>
    <property type="match status" value="1"/>
</dbReference>
<dbReference type="InterPro" id="IPR004792">
    <property type="entry name" value="BaiN-like"/>
</dbReference>
<evidence type="ECO:0000256" key="3">
    <source>
        <dbReference type="ARBA" id="ARBA00022827"/>
    </source>
</evidence>
<dbReference type="Proteomes" id="UP000184386">
    <property type="component" value="Unassembled WGS sequence"/>
</dbReference>
<name>A0A1M6NQB0_9FIRM</name>
<dbReference type="AlphaFoldDB" id="A0A1M6NQB0"/>
<sequence>MSGIYIIGGGASGLFAALWAAKRKNKVTVLEHKDKPGKKILATGNGKCNYTNLIQDRECYRSDDPSFAPEVLKAFDTGRTVEFFREIGIYPHERNGYLYPNSGQATSVLEALLMEGERLGVRVECGVHVQRMEKNLRIYTDKGEYQADRVLLAAGGMANPALGSDGSGFELAKALGHRIITPLPALVQLKSKEKYFKTLAGVRTEAEVSLYSGKKLLAEEKGEVLFADYGISGIPVMQVSRYAAKALSEGREALLVLDFLPFLSKEELKDVLVSRLKRNRMETIEQAFIGLLNNKLAYVALKETKIEVSLTLGQLKNEQLSRLAARLKEWKIPISEPKSFELAQVTAGGVDTKEINPATMESKLVKGLFFAGEIVDVDGTCGGYNLQWAWSSGYTAGSHL</sequence>
<dbReference type="Pfam" id="PF03486">
    <property type="entry name" value="HI0933_like"/>
    <property type="match status" value="1"/>
</dbReference>
<dbReference type="EMBL" id="FRAC01000008">
    <property type="protein sequence ID" value="SHJ97848.1"/>
    <property type="molecule type" value="Genomic_DNA"/>
</dbReference>
<evidence type="ECO:0008006" key="8">
    <source>
        <dbReference type="Google" id="ProtNLM"/>
    </source>
</evidence>
<evidence type="ECO:0000256" key="2">
    <source>
        <dbReference type="ARBA" id="ARBA00022630"/>
    </source>
</evidence>
<accession>A0A1M6NQB0</accession>
<dbReference type="OrthoDB" id="9773233at2"/>
<dbReference type="RefSeq" id="WP_073274227.1">
    <property type="nucleotide sequence ID" value="NZ_FRAC01000008.1"/>
</dbReference>
<evidence type="ECO:0000259" key="4">
    <source>
        <dbReference type="Pfam" id="PF03486"/>
    </source>
</evidence>
<dbReference type="InterPro" id="IPR055178">
    <property type="entry name" value="RsdA/BaiN/AoA(So)-like_dom"/>
</dbReference>
<dbReference type="InterPro" id="IPR057661">
    <property type="entry name" value="RsdA/BaiN/AoA(So)_Rossmann"/>
</dbReference>
<evidence type="ECO:0000313" key="7">
    <source>
        <dbReference type="Proteomes" id="UP000184386"/>
    </source>
</evidence>
<protein>
    <recommendedName>
        <fullName evidence="8">Flavoprotein, HI0933 family</fullName>
    </recommendedName>
</protein>
<evidence type="ECO:0000313" key="6">
    <source>
        <dbReference type="EMBL" id="SHJ97848.1"/>
    </source>
</evidence>
<organism evidence="6 7">
    <name type="scientific">Anaerocolumna jejuensis DSM 15929</name>
    <dbReference type="NCBI Taxonomy" id="1121322"/>
    <lineage>
        <taxon>Bacteria</taxon>
        <taxon>Bacillati</taxon>
        <taxon>Bacillota</taxon>
        <taxon>Clostridia</taxon>
        <taxon>Lachnospirales</taxon>
        <taxon>Lachnospiraceae</taxon>
        <taxon>Anaerocolumna</taxon>
    </lineage>
</organism>
<dbReference type="SUPFAM" id="SSF160996">
    <property type="entry name" value="HI0933 insert domain-like"/>
    <property type="match status" value="1"/>
</dbReference>
<dbReference type="InterPro" id="IPR023166">
    <property type="entry name" value="BaiN-like_dom_sf"/>
</dbReference>
<comment type="cofactor">
    <cofactor evidence="1">
        <name>FAD</name>
        <dbReference type="ChEBI" id="CHEBI:57692"/>
    </cofactor>
</comment>
<gene>
    <name evidence="6" type="ORF">SAMN02745136_01399</name>
</gene>
<feature type="domain" description="RsdA/BaiN/AoA(So)-like Rossmann fold-like" evidence="4">
    <location>
        <begin position="4"/>
        <end position="398"/>
    </location>
</feature>
<evidence type="ECO:0000256" key="1">
    <source>
        <dbReference type="ARBA" id="ARBA00001974"/>
    </source>
</evidence>
<keyword evidence="7" id="KW-1185">Reference proteome</keyword>
<dbReference type="NCBIfam" id="TIGR00275">
    <property type="entry name" value="aminoacetone oxidase family FAD-binding enzyme"/>
    <property type="match status" value="1"/>
</dbReference>